<feature type="non-terminal residue" evidence="1">
    <location>
        <position position="1"/>
    </location>
</feature>
<feature type="non-terminal residue" evidence="1">
    <location>
        <position position="181"/>
    </location>
</feature>
<protein>
    <submittedName>
        <fullName evidence="1">7751_t:CDS:1</fullName>
    </submittedName>
</protein>
<dbReference type="Proteomes" id="UP000789572">
    <property type="component" value="Unassembled WGS sequence"/>
</dbReference>
<sequence length="181" mass="20930">THLESPLEPEADPFLKKLKRLIFETLPTFLDAFEMAEDNPLKNYDMLEEEFMNVYIHPVLKKALARFAGNRYVPGNKAIIASGYRKLVTRQKGNADRADGIAYTSDESSYEISVTEGSKPYPVDYKKEISDYIQNGRAGKDLLNFVVISEVKLKRKLPTQFRSYMVQCFGLNLRFYFMDYL</sequence>
<evidence type="ECO:0000313" key="1">
    <source>
        <dbReference type="EMBL" id="CAG8673416.1"/>
    </source>
</evidence>
<dbReference type="EMBL" id="CAJVPJ010007089">
    <property type="protein sequence ID" value="CAG8673416.1"/>
    <property type="molecule type" value="Genomic_DNA"/>
</dbReference>
<name>A0A9N9HE47_9GLOM</name>
<dbReference type="AlphaFoldDB" id="A0A9N9HE47"/>
<evidence type="ECO:0000313" key="2">
    <source>
        <dbReference type="Proteomes" id="UP000789572"/>
    </source>
</evidence>
<organism evidence="1 2">
    <name type="scientific">Paraglomus occultum</name>
    <dbReference type="NCBI Taxonomy" id="144539"/>
    <lineage>
        <taxon>Eukaryota</taxon>
        <taxon>Fungi</taxon>
        <taxon>Fungi incertae sedis</taxon>
        <taxon>Mucoromycota</taxon>
        <taxon>Glomeromycotina</taxon>
        <taxon>Glomeromycetes</taxon>
        <taxon>Paraglomerales</taxon>
        <taxon>Paraglomeraceae</taxon>
        <taxon>Paraglomus</taxon>
    </lineage>
</organism>
<keyword evidence="2" id="KW-1185">Reference proteome</keyword>
<proteinExistence type="predicted"/>
<dbReference type="OrthoDB" id="2428547at2759"/>
<comment type="caution">
    <text evidence="1">The sequence shown here is derived from an EMBL/GenBank/DDBJ whole genome shotgun (WGS) entry which is preliminary data.</text>
</comment>
<reference evidence="1" key="1">
    <citation type="submission" date="2021-06" db="EMBL/GenBank/DDBJ databases">
        <authorList>
            <person name="Kallberg Y."/>
            <person name="Tangrot J."/>
            <person name="Rosling A."/>
        </authorList>
    </citation>
    <scope>NUCLEOTIDE SEQUENCE</scope>
    <source>
        <strain evidence="1">IA702</strain>
    </source>
</reference>
<gene>
    <name evidence="1" type="ORF">POCULU_LOCUS11099</name>
</gene>
<accession>A0A9N9HE47</accession>